<dbReference type="SUPFAM" id="SSF56596">
    <property type="entry name" value="Replication terminator protein (Tus)"/>
    <property type="match status" value="1"/>
</dbReference>
<dbReference type="Gene3D" id="3.50.14.10">
    <property type="entry name" value="Replication terminator Tus, domain 1 superfamily/Replication terminator Tus"/>
    <property type="match status" value="1"/>
</dbReference>
<sequence length="280" mass="32706">MSAELTYLFDDWLAITRRLRELIRRDVPQSWMWGASHLNETIQQMCHALTDVWYLDGQDGRATRRHIGVAKVGPITMELLQRNNALRTEFHQALLKVKREQPDLWLDTSLRLARRARAVQGELADEGLVRLHLKQFSRTLPLLERRPDKISFTWYQSGRSIKRLTRDQVLQKLEDYGTDKPHIDLQYRKVASLPDSEPFAQVQQQAPLIRANVRYPEGDREAFNAALPIFIPLEEGGGYSFPEIVPPPDRPPTTRTRARRSDQKLEDEPFVPSLRVYRYR</sequence>
<dbReference type="RefSeq" id="WP_135481948.1">
    <property type="nucleotide sequence ID" value="NZ_SRMF01000001.1"/>
</dbReference>
<evidence type="ECO:0000313" key="5">
    <source>
        <dbReference type="EMBL" id="TGG95906.1"/>
    </source>
</evidence>
<evidence type="ECO:0000256" key="2">
    <source>
        <dbReference type="ARBA" id="ARBA00022705"/>
    </source>
</evidence>
<accession>A0A4Z0WJ67</accession>
<name>A0A4Z0WJ67_9GAMM</name>
<dbReference type="InterPro" id="IPR008865">
    <property type="entry name" value="DNA_replication_term_site-bd"/>
</dbReference>
<dbReference type="EMBL" id="SRMF01000001">
    <property type="protein sequence ID" value="TGG95906.1"/>
    <property type="molecule type" value="Genomic_DNA"/>
</dbReference>
<evidence type="ECO:0000313" key="6">
    <source>
        <dbReference type="Proteomes" id="UP000297475"/>
    </source>
</evidence>
<dbReference type="GO" id="GO:0003677">
    <property type="term" value="F:DNA binding"/>
    <property type="evidence" value="ECO:0007669"/>
    <property type="project" value="UniProtKB-KW"/>
</dbReference>
<dbReference type="AlphaFoldDB" id="A0A4Z0WJ67"/>
<proteinExistence type="predicted"/>
<comment type="caution">
    <text evidence="5">The sequence shown here is derived from an EMBL/GenBank/DDBJ whole genome shotgun (WGS) entry which is preliminary data.</text>
</comment>
<evidence type="ECO:0000256" key="1">
    <source>
        <dbReference type="ARBA" id="ARBA00022490"/>
    </source>
</evidence>
<dbReference type="Proteomes" id="UP000297475">
    <property type="component" value="Unassembled WGS sequence"/>
</dbReference>
<evidence type="ECO:0000256" key="4">
    <source>
        <dbReference type="SAM" id="MobiDB-lite"/>
    </source>
</evidence>
<evidence type="ECO:0000256" key="3">
    <source>
        <dbReference type="ARBA" id="ARBA00023125"/>
    </source>
</evidence>
<keyword evidence="2" id="KW-0235">DNA replication</keyword>
<dbReference type="GO" id="GO:0005737">
    <property type="term" value="C:cytoplasm"/>
    <property type="evidence" value="ECO:0007669"/>
    <property type="project" value="InterPro"/>
</dbReference>
<reference evidence="5 6" key="1">
    <citation type="submission" date="2019-04" db="EMBL/GenBank/DDBJ databases">
        <title>Natronospirillum operosus gen. nov., sp. nov., a haloalkaliphilic satellite isolated from decaying biomass of laboratory culture of cyanobacterium Geitlerinema sp. and proposal of Natronospirillaceae fam. nov. and Saccharospirillaceae fam. nov.</title>
        <authorList>
            <person name="Kevbrin V."/>
            <person name="Boltyanskaya Y."/>
            <person name="Koziaeva V."/>
            <person name="Grouzdev D.S."/>
            <person name="Park M."/>
            <person name="Cho J."/>
        </authorList>
    </citation>
    <scope>NUCLEOTIDE SEQUENCE [LARGE SCALE GENOMIC DNA]</scope>
    <source>
        <strain evidence="5 6">G-116</strain>
    </source>
</reference>
<feature type="region of interest" description="Disordered" evidence="4">
    <location>
        <begin position="241"/>
        <end position="268"/>
    </location>
</feature>
<dbReference type="OrthoDB" id="6354133at2"/>
<organism evidence="5 6">
    <name type="scientific">Natronospirillum operosum</name>
    <dbReference type="NCBI Taxonomy" id="2759953"/>
    <lineage>
        <taxon>Bacteria</taxon>
        <taxon>Pseudomonadati</taxon>
        <taxon>Pseudomonadota</taxon>
        <taxon>Gammaproteobacteria</taxon>
        <taxon>Oceanospirillales</taxon>
        <taxon>Natronospirillaceae</taxon>
        <taxon>Natronospirillum</taxon>
    </lineage>
</organism>
<protein>
    <submittedName>
        <fullName evidence="5">DNA replication terminus site-binding protein</fullName>
    </submittedName>
</protein>
<keyword evidence="1" id="KW-0963">Cytoplasm</keyword>
<dbReference type="InterPro" id="IPR036384">
    <property type="entry name" value="Tus_sf"/>
</dbReference>
<dbReference type="GO" id="GO:0006274">
    <property type="term" value="P:DNA replication termination"/>
    <property type="evidence" value="ECO:0007669"/>
    <property type="project" value="InterPro"/>
</dbReference>
<dbReference type="InterPro" id="IPR036381">
    <property type="entry name" value="Tus_dom1"/>
</dbReference>
<keyword evidence="6" id="KW-1185">Reference proteome</keyword>
<dbReference type="Pfam" id="PF05472">
    <property type="entry name" value="Ter"/>
    <property type="match status" value="1"/>
</dbReference>
<gene>
    <name evidence="5" type="ORF">E4656_05770</name>
</gene>
<keyword evidence="3" id="KW-0238">DNA-binding</keyword>